<dbReference type="PANTHER" id="PTHR35191:SF1">
    <property type="entry name" value="PROPHAGE SIDE TAIL FIBER PROTEIN HOMOLOG STFQ-RELATED"/>
    <property type="match status" value="1"/>
</dbReference>
<comment type="caution">
    <text evidence="3">The sequence shown here is derived from an EMBL/GenBank/DDBJ whole genome shotgun (WGS) entry which is preliminary data.</text>
</comment>
<gene>
    <name evidence="3" type="ORF">CFA87_05610</name>
</gene>
<dbReference type="SUPFAM" id="SSF88874">
    <property type="entry name" value="Receptor-binding domain of short tail fibre protein gp12"/>
    <property type="match status" value="1"/>
</dbReference>
<dbReference type="InterPro" id="IPR021808">
    <property type="entry name" value="DUF3383"/>
</dbReference>
<dbReference type="EMBL" id="AAKKMD010000002">
    <property type="protein sequence ID" value="ECS7201642.1"/>
    <property type="molecule type" value="Genomic_DNA"/>
</dbReference>
<organism evidence="3">
    <name type="scientific">Salmonella enterica</name>
    <name type="common">Salmonella choleraesuis</name>
    <dbReference type="NCBI Taxonomy" id="28901"/>
    <lineage>
        <taxon>Bacteria</taxon>
        <taxon>Pseudomonadati</taxon>
        <taxon>Pseudomonadota</taxon>
        <taxon>Gammaproteobacteria</taxon>
        <taxon>Enterobacterales</taxon>
        <taxon>Enterobacteriaceae</taxon>
        <taxon>Salmonella</taxon>
    </lineage>
</organism>
<dbReference type="InterPro" id="IPR011083">
    <property type="entry name" value="Phage_tail_collar_dom"/>
</dbReference>
<sequence length="832" mass="91862">MPLPFPFDFKNPDYVQVFEWRMERLQRIRKTPETLPALRQFYRTNPAQFIIDWGMTTDPRNLDYGLPVTIPFLLFPRQEEWIDWIMERSRNHENGLTEKSREMGLSWTSVGLASALCLFNREMVIGFGSRKEEYVDSTVDPKALFWKVRKFIATLPAEFRGGWDERKHSRFMSVEFPDTGAVIKGEAGDNIGRGDRTTLYFVDEAAFLQRPLLIDAALSQTTRCRIDLSSVNGMNNPFAQKRHSGKISVFTFHWRSDPRKDDEWYRKECEKIDNPIIVAQELDLNYQASAEGILIPSEWVQAAVDAHIKLGIQPSGQRLGAMDVADEGRDKNACSLRYGFLLSDVQEWSGNRAAAVLGYAACLDFVRPEGRVPFKFREYEGLAADVTSGSDYDALIAAGYNFYGKYAENSVVEDYWADGTITGDFKWLDSFCGQIWLNANLQGAVISLFKSNQTIPYNNEGRALVAASMSDVIQQYKRWGGTGDKNNIPDKATQQTKESGNAAYDSGFPPVTMTPISAGGIPPHGKDFNGLMHDITAAIRYVQAGGLYTYNADFAGAIGGYAKDAILAGVSTTAVWLNTIDDNLTDPEGADSAGWVNLLADPLKLFLWQKNNLSDLQNKGTARDNLQVYSQEQTDLKYLAKDQNGGDIPEKPLFVQNIGALPANGTAVAANRLASRGALPALTGATRGSDSGLIMGEVYNNGYPTQYGNILRLTGTGDGEILIGWSGVNGAPAPAYIRSHRDNAEAEWSEWAMLYTTLNPPPDSHPVGAAIAWPSDATPAGYALMQGQSFDKSAYPLLAIAYPSGIIPDMRGWTIKGKPISGRAVLSQEMDG</sequence>
<dbReference type="Pfam" id="PF07484">
    <property type="entry name" value="Collar"/>
    <property type="match status" value="1"/>
</dbReference>
<dbReference type="PANTHER" id="PTHR35191">
    <property type="entry name" value="PROPHAGE SIDE TAIL FIBER PROTEIN HOMOLOG STFQ-RELATED"/>
    <property type="match status" value="1"/>
</dbReference>
<dbReference type="AlphaFoldDB" id="A0A5V5MV29"/>
<accession>A0A5V5MV29</accession>
<evidence type="ECO:0000259" key="2">
    <source>
        <dbReference type="Pfam" id="PF07484"/>
    </source>
</evidence>
<feature type="region of interest" description="Disordered" evidence="1">
    <location>
        <begin position="483"/>
        <end position="504"/>
    </location>
</feature>
<dbReference type="Pfam" id="PF11863">
    <property type="entry name" value="DUF3383"/>
    <property type="match status" value="1"/>
</dbReference>
<dbReference type="InterPro" id="IPR051934">
    <property type="entry name" value="Phage_Tail_Fiber_Structural"/>
</dbReference>
<dbReference type="Gene3D" id="3.40.50.300">
    <property type="entry name" value="P-loop containing nucleotide triphosphate hydrolases"/>
    <property type="match status" value="1"/>
</dbReference>
<dbReference type="Gene3D" id="3.30.420.240">
    <property type="match status" value="1"/>
</dbReference>
<evidence type="ECO:0000313" key="3">
    <source>
        <dbReference type="EMBL" id="ECS7201642.1"/>
    </source>
</evidence>
<protein>
    <submittedName>
        <fullName evidence="3">DUF3383 family protein</fullName>
    </submittedName>
</protein>
<evidence type="ECO:0000256" key="1">
    <source>
        <dbReference type="SAM" id="MobiDB-lite"/>
    </source>
</evidence>
<dbReference type="InterPro" id="IPR037053">
    <property type="entry name" value="Phage_tail_collar_dom_sf"/>
</dbReference>
<dbReference type="InterPro" id="IPR027417">
    <property type="entry name" value="P-loop_NTPase"/>
</dbReference>
<feature type="non-terminal residue" evidence="3">
    <location>
        <position position="832"/>
    </location>
</feature>
<proteinExistence type="predicted"/>
<feature type="domain" description="Phage tail collar" evidence="2">
    <location>
        <begin position="768"/>
        <end position="815"/>
    </location>
</feature>
<reference evidence="3" key="1">
    <citation type="submission" date="2018-07" db="EMBL/GenBank/DDBJ databases">
        <authorList>
            <consortium name="PulseNet: The National Subtyping Network for Foodborne Disease Surveillance"/>
            <person name="Tarr C.L."/>
            <person name="Trees E."/>
            <person name="Katz L.S."/>
            <person name="Carleton-Romer H.A."/>
            <person name="Stroika S."/>
            <person name="Kucerova Z."/>
            <person name="Roache K.F."/>
            <person name="Sabol A.L."/>
            <person name="Besser J."/>
            <person name="Gerner-Smidt P."/>
        </authorList>
    </citation>
    <scope>NUCLEOTIDE SEQUENCE</scope>
    <source>
        <strain evidence="3">2015AM-1569</strain>
    </source>
</reference>
<dbReference type="Gene3D" id="3.90.1340.10">
    <property type="entry name" value="Phage tail collar domain"/>
    <property type="match status" value="1"/>
</dbReference>
<name>A0A5V5MV29_SALER</name>